<dbReference type="Gene3D" id="3.60.15.10">
    <property type="entry name" value="Ribonuclease Z/Hydroxyacylglutathione hydrolase-like"/>
    <property type="match status" value="1"/>
</dbReference>
<evidence type="ECO:0000313" key="2">
    <source>
        <dbReference type="EMBL" id="SFA56823.1"/>
    </source>
</evidence>
<gene>
    <name evidence="2" type="ORF">SAMN04487972_1168</name>
</gene>
<evidence type="ECO:0000313" key="3">
    <source>
        <dbReference type="Proteomes" id="UP000182312"/>
    </source>
</evidence>
<dbReference type="InterPro" id="IPR050662">
    <property type="entry name" value="Sec-metab_biosynth-thioest"/>
</dbReference>
<protein>
    <submittedName>
        <fullName evidence="2">Glyoxylase, beta-lactamase superfamily II</fullName>
    </submittedName>
</protein>
<organism evidence="2 3">
    <name type="scientific">Paracoccus halophilus</name>
    <dbReference type="NCBI Taxonomy" id="376733"/>
    <lineage>
        <taxon>Bacteria</taxon>
        <taxon>Pseudomonadati</taxon>
        <taxon>Pseudomonadota</taxon>
        <taxon>Alphaproteobacteria</taxon>
        <taxon>Rhodobacterales</taxon>
        <taxon>Paracoccaceae</taxon>
        <taxon>Paracoccus</taxon>
    </lineage>
</organism>
<dbReference type="Gene3D" id="1.10.10.10">
    <property type="entry name" value="Winged helix-like DNA-binding domain superfamily/Winged helix DNA-binding domain"/>
    <property type="match status" value="1"/>
</dbReference>
<dbReference type="InterPro" id="IPR036866">
    <property type="entry name" value="RibonucZ/Hydroxyglut_hydro"/>
</dbReference>
<proteinExistence type="predicted"/>
<dbReference type="SMART" id="SM00849">
    <property type="entry name" value="Lactamase_B"/>
    <property type="match status" value="1"/>
</dbReference>
<dbReference type="AlphaFoldDB" id="A0A1I0TYU8"/>
<dbReference type="InterPro" id="IPR001279">
    <property type="entry name" value="Metallo-B-lactamas"/>
</dbReference>
<dbReference type="Pfam" id="PF00753">
    <property type="entry name" value="Lactamase_B"/>
    <property type="match status" value="2"/>
</dbReference>
<dbReference type="SUPFAM" id="SSF56281">
    <property type="entry name" value="Metallo-hydrolase/oxidoreductase"/>
    <property type="match status" value="1"/>
</dbReference>
<dbReference type="PANTHER" id="PTHR23131:SF0">
    <property type="entry name" value="ENDORIBONUCLEASE LACTB2"/>
    <property type="match status" value="1"/>
</dbReference>
<name>A0A1I0TYU8_9RHOB</name>
<dbReference type="PANTHER" id="PTHR23131">
    <property type="entry name" value="ENDORIBONUCLEASE LACTB2"/>
    <property type="match status" value="1"/>
</dbReference>
<dbReference type="Proteomes" id="UP000182312">
    <property type="component" value="Unassembled WGS sequence"/>
</dbReference>
<accession>A0A1I0TYU8</accession>
<dbReference type="InterPro" id="IPR036388">
    <property type="entry name" value="WH-like_DNA-bd_sf"/>
</dbReference>
<evidence type="ECO:0000259" key="1">
    <source>
        <dbReference type="SMART" id="SM00849"/>
    </source>
</evidence>
<dbReference type="EMBL" id="FOJO01000016">
    <property type="protein sequence ID" value="SFA56823.1"/>
    <property type="molecule type" value="Genomic_DNA"/>
</dbReference>
<reference evidence="2 3" key="1">
    <citation type="submission" date="2016-10" db="EMBL/GenBank/DDBJ databases">
        <authorList>
            <person name="de Groot N.N."/>
        </authorList>
    </citation>
    <scope>NUCLEOTIDE SEQUENCE [LARGE SCALE GENOMIC DNA]</scope>
    <source>
        <strain evidence="2 3">CGMCC 1.6117</strain>
    </source>
</reference>
<sequence>MFFSEPEPPRGTPMQVTDRIQRLVAGNGGAMTHHGTNTYLVAVERGWVVIDPGPDDQSHLDAIMFATGGKIGRILITHDHRDHVEGAAWLARESGANLAAARASLAQGDQVDQRLSDNSVIDGFVVIATPGHAADHLCFQLGDVIFTGDHIMAWAPTSVLQPDGDARSYMESLGKLLQIRSKLFLPGHGPAIRNPRKFVGALIARTREREQALWDQIANAPADIDHIVTESYGTLSPEMRGIAHRTIGALLLKLAGDGRAVCDGARWRALQ</sequence>
<dbReference type="CDD" id="cd16278">
    <property type="entry name" value="metallo-hydrolase-like_MBL-fold"/>
    <property type="match status" value="1"/>
</dbReference>
<feature type="domain" description="Metallo-beta-lactamase" evidence="1">
    <location>
        <begin position="35"/>
        <end position="188"/>
    </location>
</feature>